<feature type="non-terminal residue" evidence="2">
    <location>
        <position position="1"/>
    </location>
</feature>
<accession>A0A382HCP6</accession>
<feature type="non-terminal residue" evidence="2">
    <location>
        <position position="471"/>
    </location>
</feature>
<reference evidence="2" key="1">
    <citation type="submission" date="2018-05" db="EMBL/GenBank/DDBJ databases">
        <authorList>
            <person name="Lanie J.A."/>
            <person name="Ng W.-L."/>
            <person name="Kazmierczak K.M."/>
            <person name="Andrzejewski T.M."/>
            <person name="Davidsen T.M."/>
            <person name="Wayne K.J."/>
            <person name="Tettelin H."/>
            <person name="Glass J.I."/>
            <person name="Rusch D."/>
            <person name="Podicherti R."/>
            <person name="Tsui H.-C.T."/>
            <person name="Winkler M.E."/>
        </authorList>
    </citation>
    <scope>NUCLEOTIDE SEQUENCE</scope>
</reference>
<dbReference type="AlphaFoldDB" id="A0A382HCP6"/>
<gene>
    <name evidence="2" type="ORF">METZ01_LOCUS237958</name>
</gene>
<proteinExistence type="predicted"/>
<dbReference type="EMBL" id="UINC01060515">
    <property type="protein sequence ID" value="SVB85104.1"/>
    <property type="molecule type" value="Genomic_DNA"/>
</dbReference>
<evidence type="ECO:0000256" key="1">
    <source>
        <dbReference type="SAM" id="MobiDB-lite"/>
    </source>
</evidence>
<organism evidence="2">
    <name type="scientific">marine metagenome</name>
    <dbReference type="NCBI Taxonomy" id="408172"/>
    <lineage>
        <taxon>unclassified sequences</taxon>
        <taxon>metagenomes</taxon>
        <taxon>ecological metagenomes</taxon>
    </lineage>
</organism>
<evidence type="ECO:0000313" key="2">
    <source>
        <dbReference type="EMBL" id="SVB85104.1"/>
    </source>
</evidence>
<name>A0A382HCP6_9ZZZZ</name>
<protein>
    <submittedName>
        <fullName evidence="2">Uncharacterized protein</fullName>
    </submittedName>
</protein>
<sequence>GGDGIDEGACDCAGNVVDECDVCAGDGPGMCWNGSFECEVSDCPDDIIRCTDNDWQSCVDAAVCNATVIVSSDNADIVLNIDQNITLIADQGCNDGYIPDCDGTDHCCPENWVGDSVDDCEDQEFNCDLTCYDNDGGDCSSADSGESNEQKQSEALPDSRAAGARQKAPRGSEIDFPDVREIDCEGIVYLINIEFDASEDNNNSALYLKSSSESVLDKLVANNCEFDGDNLSDSYGIGHSHSDNNSGKVKDFSISNSTIKNSSTGLYVDYAGDENFIHTIGNDVSNGVEFINNSLHLDYSNFNKAIIAKYNYFEGLGTNLNVDPSTIIQLNWDGQDEWLGSDWGEEYYLASPIFQDNFGPWYTSGLGTELIPQTEITDPEASCFTVFHSGCDDPPGWIEGCTNSDACNYNPDAHLDDGSCQFIADGECDCAGNTLDCAGECGGSFVVDECGECGGDGIDEGACDCAGNVVD</sequence>
<feature type="region of interest" description="Disordered" evidence="1">
    <location>
        <begin position="142"/>
        <end position="172"/>
    </location>
</feature>